<gene>
    <name evidence="6" type="ORF">OKIOD_LOCUS7290</name>
</gene>
<dbReference type="Proteomes" id="UP001158576">
    <property type="component" value="Chromosome XSR"/>
</dbReference>
<keyword evidence="2 4" id="KW-0498">Mitosis</keyword>
<dbReference type="Pfam" id="PF04667">
    <property type="entry name" value="Endosulfine"/>
    <property type="match status" value="1"/>
</dbReference>
<feature type="compositionally biased region" description="Polar residues" evidence="5">
    <location>
        <begin position="102"/>
        <end position="113"/>
    </location>
</feature>
<dbReference type="EMBL" id="OU015569">
    <property type="protein sequence ID" value="CAG5098506.1"/>
    <property type="molecule type" value="Genomic_DNA"/>
</dbReference>
<reference evidence="6 7" key="1">
    <citation type="submission" date="2021-04" db="EMBL/GenBank/DDBJ databases">
        <authorList>
            <person name="Bliznina A."/>
        </authorList>
    </citation>
    <scope>NUCLEOTIDE SEQUENCE [LARGE SCALE GENOMIC DNA]</scope>
</reference>
<comment type="similarity">
    <text evidence="1 4">Belongs to the endosulfine family.</text>
</comment>
<feature type="compositionally biased region" description="Basic and acidic residues" evidence="5">
    <location>
        <begin position="10"/>
        <end position="23"/>
    </location>
</feature>
<evidence type="ECO:0000256" key="2">
    <source>
        <dbReference type="ARBA" id="ARBA00022776"/>
    </source>
</evidence>
<evidence type="ECO:0000256" key="5">
    <source>
        <dbReference type="SAM" id="MobiDB-lite"/>
    </source>
</evidence>
<keyword evidence="7" id="KW-1185">Reference proteome</keyword>
<evidence type="ECO:0000313" key="7">
    <source>
        <dbReference type="Proteomes" id="UP001158576"/>
    </source>
</evidence>
<comment type="function">
    <text evidence="4">Protein phosphatase inhibitor that specifically inhibits protein phosphatase 2A (PP2A) during mitosis.</text>
</comment>
<proteinExistence type="inferred from homology"/>
<evidence type="ECO:0000256" key="3">
    <source>
        <dbReference type="ARBA" id="ARBA00023272"/>
    </source>
</evidence>
<sequence length="113" mass="12433">MSSEGNPKPLAERNELEKQESKLRSMYGNLEKRKGPGMLMKKLQGGGRQYFDSADYTLQKGAKGNPLMKKNDAAKQVPVHKATFEEGGSPREAAGKTKKRLSNTSSLANMEDC</sequence>
<keyword evidence="4" id="KW-0131">Cell cycle</keyword>
<evidence type="ECO:0000313" key="6">
    <source>
        <dbReference type="EMBL" id="CAG5098506.1"/>
    </source>
</evidence>
<keyword evidence="3 4" id="KW-0650">Protein phosphatase inhibitor</keyword>
<feature type="region of interest" description="Disordered" evidence="5">
    <location>
        <begin position="62"/>
        <end position="113"/>
    </location>
</feature>
<comment type="subcellular location">
    <subcellularLocation>
        <location evidence="4">Cytoplasm</location>
    </subcellularLocation>
</comment>
<keyword evidence="4" id="KW-0132">Cell division</keyword>
<organism evidence="6 7">
    <name type="scientific">Oikopleura dioica</name>
    <name type="common">Tunicate</name>
    <dbReference type="NCBI Taxonomy" id="34765"/>
    <lineage>
        <taxon>Eukaryota</taxon>
        <taxon>Metazoa</taxon>
        <taxon>Chordata</taxon>
        <taxon>Tunicata</taxon>
        <taxon>Appendicularia</taxon>
        <taxon>Copelata</taxon>
        <taxon>Oikopleuridae</taxon>
        <taxon>Oikopleura</taxon>
    </lineage>
</organism>
<evidence type="ECO:0000256" key="4">
    <source>
        <dbReference type="RuleBase" id="RU363120"/>
    </source>
</evidence>
<feature type="region of interest" description="Disordered" evidence="5">
    <location>
        <begin position="1"/>
        <end position="38"/>
    </location>
</feature>
<keyword evidence="4" id="KW-0963">Cytoplasm</keyword>
<evidence type="ECO:0000256" key="1">
    <source>
        <dbReference type="ARBA" id="ARBA00010520"/>
    </source>
</evidence>
<name>A0ABN7SIV0_OIKDI</name>
<protein>
    <submittedName>
        <fullName evidence="6">Oidioi.mRNA.OKI2018_I69.XSR.g15732.t1.cds</fullName>
    </submittedName>
</protein>
<dbReference type="InterPro" id="IPR006760">
    <property type="entry name" value="Endosulphine"/>
</dbReference>
<accession>A0ABN7SIV0</accession>